<dbReference type="InterPro" id="IPR004358">
    <property type="entry name" value="Sig_transdc_His_kin-like_C"/>
</dbReference>
<dbReference type="SMART" id="SM00387">
    <property type="entry name" value="HATPase_c"/>
    <property type="match status" value="1"/>
</dbReference>
<evidence type="ECO:0000313" key="19">
    <source>
        <dbReference type="Proteomes" id="UP000626210"/>
    </source>
</evidence>
<dbReference type="SUPFAM" id="SSF47384">
    <property type="entry name" value="Homodimeric domain of signal transducing histidine kinase"/>
    <property type="match status" value="1"/>
</dbReference>
<evidence type="ECO:0000256" key="8">
    <source>
        <dbReference type="ARBA" id="ARBA00022692"/>
    </source>
</evidence>
<keyword evidence="5" id="KW-0997">Cell inner membrane</keyword>
<gene>
    <name evidence="18" type="ORF">GCM10007320_15210</name>
</gene>
<keyword evidence="11" id="KW-0067">ATP-binding</keyword>
<evidence type="ECO:0000256" key="11">
    <source>
        <dbReference type="ARBA" id="ARBA00022840"/>
    </source>
</evidence>
<reference evidence="19" key="1">
    <citation type="journal article" date="2019" name="Int. J. Syst. Evol. Microbiol.">
        <title>The Global Catalogue of Microorganisms (GCM) 10K type strain sequencing project: providing services to taxonomists for standard genome sequencing and annotation.</title>
        <authorList>
            <consortium name="The Broad Institute Genomics Platform"/>
            <consortium name="The Broad Institute Genome Sequencing Center for Infectious Disease"/>
            <person name="Wu L."/>
            <person name="Ma J."/>
        </authorList>
    </citation>
    <scope>NUCLEOTIDE SEQUENCE [LARGE SCALE GENOMIC DNA]</scope>
    <source>
        <strain evidence="19">KCTC 23314</strain>
    </source>
</reference>
<dbReference type="PROSITE" id="PS50885">
    <property type="entry name" value="HAMP"/>
    <property type="match status" value="1"/>
</dbReference>
<feature type="domain" description="HAMP" evidence="17">
    <location>
        <begin position="178"/>
        <end position="230"/>
    </location>
</feature>
<evidence type="ECO:0000256" key="12">
    <source>
        <dbReference type="ARBA" id="ARBA00022989"/>
    </source>
</evidence>
<keyword evidence="4" id="KW-1003">Cell membrane</keyword>
<evidence type="ECO:0000313" key="18">
    <source>
        <dbReference type="EMBL" id="GHC76199.1"/>
    </source>
</evidence>
<evidence type="ECO:0000256" key="13">
    <source>
        <dbReference type="ARBA" id="ARBA00023012"/>
    </source>
</evidence>
<sequence>MQMRAFLRRLWPRTLLARVTLLVVLGMALAQLLTYAAIRHERGQTLMNLMLSGVERDIASSVAILDRLPADERAAWFPRLERPNYSFALEGAVDTPPPTAPALARFAEVVAQALQPFPVLAIGQIGQSDAVRMQLRLSDGSALYVLARRVPMPVADWVTWLLAAQLLVLALCAWAGMRLVTRPLARLAQAADRLGPDLRPSPVAEDGPAEVAQAARAFNAMQRRIAGTVQERMQILAAISHDLQTPITRMRLRVDLADELPDADKFRADLEAMRTLVQEGVGYAKTLQGIEEPLRRLDLDALLRSLVHDYADTGRPVTLTGEAGIALATRPQALRRILTNLVDNALKYGERAELAVRLEHDAVRIEVCDAGPGIPEDQLAAVLQPFYRLEASRNRETGGSGLGLAIAHQLALSLGGTLALRNRPEGGLCAGLRLPTSMTEHTP</sequence>
<dbReference type="EMBL" id="BMYK01000003">
    <property type="protein sequence ID" value="GHC76199.1"/>
    <property type="molecule type" value="Genomic_DNA"/>
</dbReference>
<dbReference type="GO" id="GO:0016301">
    <property type="term" value="F:kinase activity"/>
    <property type="evidence" value="ECO:0007669"/>
    <property type="project" value="UniProtKB-KW"/>
</dbReference>
<evidence type="ECO:0000256" key="14">
    <source>
        <dbReference type="ARBA" id="ARBA00023136"/>
    </source>
</evidence>
<dbReference type="PANTHER" id="PTHR44936">
    <property type="entry name" value="SENSOR PROTEIN CREC"/>
    <property type="match status" value="1"/>
</dbReference>
<dbReference type="InterPro" id="IPR036097">
    <property type="entry name" value="HisK_dim/P_sf"/>
</dbReference>
<evidence type="ECO:0000256" key="3">
    <source>
        <dbReference type="ARBA" id="ARBA00012438"/>
    </source>
</evidence>
<evidence type="ECO:0000256" key="4">
    <source>
        <dbReference type="ARBA" id="ARBA00022475"/>
    </source>
</evidence>
<dbReference type="CDD" id="cd00082">
    <property type="entry name" value="HisKA"/>
    <property type="match status" value="1"/>
</dbReference>
<dbReference type="InterPro" id="IPR036890">
    <property type="entry name" value="HATPase_C_sf"/>
</dbReference>
<comment type="catalytic activity">
    <reaction evidence="1">
        <text>ATP + protein L-histidine = ADP + protein N-phospho-L-histidine.</text>
        <dbReference type="EC" id="2.7.13.3"/>
    </reaction>
</comment>
<keyword evidence="8 15" id="KW-0812">Transmembrane</keyword>
<dbReference type="PANTHER" id="PTHR44936:SF5">
    <property type="entry name" value="SENSOR HISTIDINE KINASE ENVZ"/>
    <property type="match status" value="1"/>
</dbReference>
<comment type="caution">
    <text evidence="18">The sequence shown here is derived from an EMBL/GenBank/DDBJ whole genome shotgun (WGS) entry which is preliminary data.</text>
</comment>
<feature type="transmembrane region" description="Helical" evidence="15">
    <location>
        <begin position="157"/>
        <end position="177"/>
    </location>
</feature>
<dbReference type="Gene3D" id="1.10.287.130">
    <property type="match status" value="1"/>
</dbReference>
<evidence type="ECO:0000256" key="7">
    <source>
        <dbReference type="ARBA" id="ARBA00022679"/>
    </source>
</evidence>
<dbReference type="SUPFAM" id="SSF55874">
    <property type="entry name" value="ATPase domain of HSP90 chaperone/DNA topoisomerase II/histidine kinase"/>
    <property type="match status" value="1"/>
</dbReference>
<keyword evidence="13" id="KW-0902">Two-component regulatory system</keyword>
<comment type="subcellular location">
    <subcellularLocation>
        <location evidence="2">Cell inner membrane</location>
        <topology evidence="2">Multi-pass membrane protein</topology>
    </subcellularLocation>
</comment>
<evidence type="ECO:0000259" key="17">
    <source>
        <dbReference type="PROSITE" id="PS50885"/>
    </source>
</evidence>
<dbReference type="Pfam" id="PF00672">
    <property type="entry name" value="HAMP"/>
    <property type="match status" value="1"/>
</dbReference>
<protein>
    <recommendedName>
        <fullName evidence="3">histidine kinase</fullName>
        <ecNumber evidence="3">2.7.13.3</ecNumber>
    </recommendedName>
</protein>
<dbReference type="SMART" id="SM00304">
    <property type="entry name" value="HAMP"/>
    <property type="match status" value="1"/>
</dbReference>
<evidence type="ECO:0000256" key="6">
    <source>
        <dbReference type="ARBA" id="ARBA00022553"/>
    </source>
</evidence>
<dbReference type="InterPro" id="IPR050980">
    <property type="entry name" value="2C_sensor_his_kinase"/>
</dbReference>
<feature type="domain" description="Histidine kinase" evidence="16">
    <location>
        <begin position="238"/>
        <end position="438"/>
    </location>
</feature>
<dbReference type="Gene3D" id="3.30.565.10">
    <property type="entry name" value="Histidine kinase-like ATPase, C-terminal domain"/>
    <property type="match status" value="1"/>
</dbReference>
<keyword evidence="12 15" id="KW-1133">Transmembrane helix</keyword>
<keyword evidence="6" id="KW-0597">Phosphoprotein</keyword>
<proteinExistence type="predicted"/>
<evidence type="ECO:0000256" key="2">
    <source>
        <dbReference type="ARBA" id="ARBA00004429"/>
    </source>
</evidence>
<dbReference type="Proteomes" id="UP000626210">
    <property type="component" value="Unassembled WGS sequence"/>
</dbReference>
<dbReference type="Pfam" id="PF02518">
    <property type="entry name" value="HATPase_c"/>
    <property type="match status" value="1"/>
</dbReference>
<dbReference type="PROSITE" id="PS50109">
    <property type="entry name" value="HIS_KIN"/>
    <property type="match status" value="1"/>
</dbReference>
<dbReference type="EC" id="2.7.13.3" evidence="3"/>
<evidence type="ECO:0000256" key="15">
    <source>
        <dbReference type="SAM" id="Phobius"/>
    </source>
</evidence>
<accession>A0ABQ3FZV1</accession>
<dbReference type="CDD" id="cd06225">
    <property type="entry name" value="HAMP"/>
    <property type="match status" value="1"/>
</dbReference>
<dbReference type="InterPro" id="IPR005467">
    <property type="entry name" value="His_kinase_dom"/>
</dbReference>
<dbReference type="CDD" id="cd00075">
    <property type="entry name" value="HATPase"/>
    <property type="match status" value="1"/>
</dbReference>
<dbReference type="InterPro" id="IPR003594">
    <property type="entry name" value="HATPase_dom"/>
</dbReference>
<keyword evidence="7" id="KW-0808">Transferase</keyword>
<keyword evidence="10 18" id="KW-0418">Kinase</keyword>
<evidence type="ECO:0000256" key="1">
    <source>
        <dbReference type="ARBA" id="ARBA00000085"/>
    </source>
</evidence>
<dbReference type="PRINTS" id="PR00344">
    <property type="entry name" value="BCTRLSENSOR"/>
</dbReference>
<keyword evidence="14 15" id="KW-0472">Membrane</keyword>
<evidence type="ECO:0000259" key="16">
    <source>
        <dbReference type="PROSITE" id="PS50109"/>
    </source>
</evidence>
<organism evidence="18 19">
    <name type="scientific">Pseudorhodoferax aquiterrae</name>
    <dbReference type="NCBI Taxonomy" id="747304"/>
    <lineage>
        <taxon>Bacteria</taxon>
        <taxon>Pseudomonadati</taxon>
        <taxon>Pseudomonadota</taxon>
        <taxon>Betaproteobacteria</taxon>
        <taxon>Burkholderiales</taxon>
        <taxon>Comamonadaceae</taxon>
    </lineage>
</organism>
<evidence type="ECO:0000256" key="10">
    <source>
        <dbReference type="ARBA" id="ARBA00022777"/>
    </source>
</evidence>
<dbReference type="InterPro" id="IPR003661">
    <property type="entry name" value="HisK_dim/P_dom"/>
</dbReference>
<name>A0ABQ3FZV1_9BURK</name>
<evidence type="ECO:0000256" key="9">
    <source>
        <dbReference type="ARBA" id="ARBA00022741"/>
    </source>
</evidence>
<evidence type="ECO:0000256" key="5">
    <source>
        <dbReference type="ARBA" id="ARBA00022519"/>
    </source>
</evidence>
<dbReference type="InterPro" id="IPR003660">
    <property type="entry name" value="HAMP_dom"/>
</dbReference>
<keyword evidence="9" id="KW-0547">Nucleotide-binding</keyword>
<keyword evidence="19" id="KW-1185">Reference proteome</keyword>